<proteinExistence type="predicted"/>
<dbReference type="Gene3D" id="3.40.50.720">
    <property type="entry name" value="NAD(P)-binding Rossmann-like Domain"/>
    <property type="match status" value="1"/>
</dbReference>
<protein>
    <recommendedName>
        <fullName evidence="1">C-methyltransferase domain-containing protein</fullName>
    </recommendedName>
</protein>
<dbReference type="InterPro" id="IPR029063">
    <property type="entry name" value="SAM-dependent_MTases_sf"/>
</dbReference>
<dbReference type="InterPro" id="IPR013691">
    <property type="entry name" value="MeTrfase_14"/>
</dbReference>
<dbReference type="Gene3D" id="3.40.50.150">
    <property type="entry name" value="Vaccinia Virus protein VP39"/>
    <property type="match status" value="1"/>
</dbReference>
<dbReference type="SUPFAM" id="SSF53335">
    <property type="entry name" value="S-adenosyl-L-methionine-dependent methyltransferases"/>
    <property type="match status" value="1"/>
</dbReference>
<organism evidence="2">
    <name type="scientific">uncultured bacterium</name>
    <name type="common">gcode 4</name>
    <dbReference type="NCBI Taxonomy" id="1234023"/>
    <lineage>
        <taxon>Bacteria</taxon>
        <taxon>environmental samples</taxon>
    </lineage>
</organism>
<name>K2FAW9_9BACT</name>
<dbReference type="AlphaFoldDB" id="K2FAW9"/>
<dbReference type="Pfam" id="PF08484">
    <property type="entry name" value="Methyltransf_14"/>
    <property type="match status" value="1"/>
</dbReference>
<accession>K2FAW9</accession>
<sequence>MEYINRNKSLITWKENLEHLYTFKDFPVFIWTTEWPSNEDLIADMSFSICRNTWFIQLNKVLPLEVIYSWYHSEALWWVWERHHAEFIDFVSKYGLNNILEIWGSNWYMAKKYTTLNHNSKWTIIEPNPNIESNAQINVIKSIFDNETIIPEWIDWIVHSHVIEHLYYPLDLIKSISDSSKEWMLQIFSVPNLYEYLKQKFTNCMNFEHTTFLTEYFIDYLMSLHWFEILEKKYFDKHSIFYATKKISQKIEFNFESKYDQYKKMLLDYIDFNNRIITNFNSQLAITDSEVYLFWAHVFSQYLLNQWIKTSNIIWILDNSKIKQWKRLYGSNFNIFSPDVLKGKSDVVVILKAWGYQEEIRKQLLEINPNIEIWE</sequence>
<evidence type="ECO:0000259" key="1">
    <source>
        <dbReference type="Pfam" id="PF08484"/>
    </source>
</evidence>
<feature type="domain" description="C-methyltransferase" evidence="1">
    <location>
        <begin position="278"/>
        <end position="367"/>
    </location>
</feature>
<dbReference type="EMBL" id="AMFJ01000357">
    <property type="protein sequence ID" value="EKE28276.1"/>
    <property type="molecule type" value="Genomic_DNA"/>
</dbReference>
<evidence type="ECO:0000313" key="2">
    <source>
        <dbReference type="EMBL" id="EKE28276.1"/>
    </source>
</evidence>
<comment type="caution">
    <text evidence="2">The sequence shown here is derived from an EMBL/GenBank/DDBJ whole genome shotgun (WGS) entry which is preliminary data.</text>
</comment>
<gene>
    <name evidence="2" type="ORF">ACD_3C00083G0015</name>
</gene>
<reference evidence="2" key="1">
    <citation type="journal article" date="2012" name="Science">
        <title>Fermentation, hydrogen, and sulfur metabolism in multiple uncultivated bacterial phyla.</title>
        <authorList>
            <person name="Wrighton K.C."/>
            <person name="Thomas B.C."/>
            <person name="Sharon I."/>
            <person name="Miller C.S."/>
            <person name="Castelle C.J."/>
            <person name="VerBerkmoes N.C."/>
            <person name="Wilkins M.J."/>
            <person name="Hettich R.L."/>
            <person name="Lipton M.S."/>
            <person name="Williams K.H."/>
            <person name="Long P.E."/>
            <person name="Banfield J.F."/>
        </authorList>
    </citation>
    <scope>NUCLEOTIDE SEQUENCE [LARGE SCALE GENOMIC DNA]</scope>
</reference>